<dbReference type="RefSeq" id="WP_076658570.1">
    <property type="nucleotide sequence ID" value="NZ_FTPR01000001.1"/>
</dbReference>
<evidence type="ECO:0000313" key="2">
    <source>
        <dbReference type="EMBL" id="SIT79548.1"/>
    </source>
</evidence>
<evidence type="ECO:0000256" key="1">
    <source>
        <dbReference type="SAM" id="MobiDB-lite"/>
    </source>
</evidence>
<dbReference type="STRING" id="287098.SAMN05421665_0961"/>
<dbReference type="EMBL" id="FTPR01000001">
    <property type="protein sequence ID" value="SIT79548.1"/>
    <property type="molecule type" value="Genomic_DNA"/>
</dbReference>
<dbReference type="InterPro" id="IPR003772">
    <property type="entry name" value="YceD"/>
</dbReference>
<dbReference type="AlphaFoldDB" id="A0A1R3WNV9"/>
<organism evidence="2 3">
    <name type="scientific">Yoonia rosea</name>
    <dbReference type="NCBI Taxonomy" id="287098"/>
    <lineage>
        <taxon>Bacteria</taxon>
        <taxon>Pseudomonadati</taxon>
        <taxon>Pseudomonadota</taxon>
        <taxon>Alphaproteobacteria</taxon>
        <taxon>Rhodobacterales</taxon>
        <taxon>Paracoccaceae</taxon>
        <taxon>Yoonia</taxon>
    </lineage>
</organism>
<feature type="region of interest" description="Disordered" evidence="1">
    <location>
        <begin position="151"/>
        <end position="182"/>
    </location>
</feature>
<proteinExistence type="predicted"/>
<dbReference type="Proteomes" id="UP000186997">
    <property type="component" value="Unassembled WGS sequence"/>
</dbReference>
<sequence length="182" mass="20000">MTNIPTSHLRLADLATRKPTSFELVPTPQERAAIAEELGIVGIKKLRFAGTLTPQDRKDWVLNGELGATVVQSCVVTLDPVTTRIDEPLVRHYMAELPEIEATEIEMPVEDTVEALPETLDLAQVMIEALALALPLYPRKEDAALTDAVFTKPGETPMTDDDAKPFAGLGALRENLEKKEEK</sequence>
<reference evidence="3" key="1">
    <citation type="submission" date="2017-01" db="EMBL/GenBank/DDBJ databases">
        <authorList>
            <person name="Varghese N."/>
            <person name="Submissions S."/>
        </authorList>
    </citation>
    <scope>NUCLEOTIDE SEQUENCE [LARGE SCALE GENOMIC DNA]</scope>
    <source>
        <strain evidence="3">DSM 29591</strain>
    </source>
</reference>
<gene>
    <name evidence="2" type="ORF">SAMN05421665_0961</name>
</gene>
<protein>
    <submittedName>
        <fullName evidence="2">Uncharacterized metal-binding protein YceD, DUF177 family</fullName>
    </submittedName>
</protein>
<dbReference type="OrthoDB" id="8443793at2"/>
<dbReference type="Pfam" id="PF02620">
    <property type="entry name" value="YceD"/>
    <property type="match status" value="1"/>
</dbReference>
<evidence type="ECO:0000313" key="3">
    <source>
        <dbReference type="Proteomes" id="UP000186997"/>
    </source>
</evidence>
<keyword evidence="3" id="KW-1185">Reference proteome</keyword>
<name>A0A1R3WNV9_9RHOB</name>
<accession>A0A1R3WNV9</accession>